<evidence type="ECO:0000313" key="2">
    <source>
        <dbReference type="Proteomes" id="UP000185874"/>
    </source>
</evidence>
<dbReference type="Proteomes" id="UP000185874">
    <property type="component" value="Unassembled WGS sequence"/>
</dbReference>
<proteinExistence type="predicted"/>
<evidence type="ECO:0000313" key="1">
    <source>
        <dbReference type="EMBL" id="OGL53694.1"/>
    </source>
</evidence>
<name>A0A1F7SKE3_9BACT</name>
<reference evidence="1 2" key="1">
    <citation type="journal article" date="2016" name="Nat. Commun.">
        <title>Thousands of microbial genomes shed light on interconnected biogeochemical processes in an aquifer system.</title>
        <authorList>
            <person name="Anantharaman K."/>
            <person name="Brown C.T."/>
            <person name="Hug L.A."/>
            <person name="Sharon I."/>
            <person name="Castelle C.J."/>
            <person name="Probst A.J."/>
            <person name="Thomas B.C."/>
            <person name="Singh A."/>
            <person name="Wilkins M.J."/>
            <person name="Karaoz U."/>
            <person name="Brodie E.L."/>
            <person name="Williams K.H."/>
            <person name="Hubbard S.S."/>
            <person name="Banfield J.F."/>
        </authorList>
    </citation>
    <scope>NUCLEOTIDE SEQUENCE [LARGE SCALE GENOMIC DNA]</scope>
</reference>
<protein>
    <recommendedName>
        <fullName evidence="3">DNA polymerase III delta N-terminal domain-containing protein</fullName>
    </recommendedName>
</protein>
<sequence length="203" mass="23742">MIFIFHGNNQKASLEALNLQIGQDQESLRLDSKSIDLNQINNFLHGPSLFPNQKTLRFDNFFSIPKATQNKLIPLLLDSQINIYLWQDKALTPAQTKTFPQAQVQSFRLDNQIFKCLYSIKPKNLKYFLTLYHQIIDAEYYDLFLYLLKGHLRKLLLTSSALNLQLLRQSYLRLVELDFQNKNGRLTLPREVALEQILITLIE</sequence>
<dbReference type="EMBL" id="MGDJ01000014">
    <property type="protein sequence ID" value="OGL53694.1"/>
    <property type="molecule type" value="Genomic_DNA"/>
</dbReference>
<accession>A0A1F7SKE3</accession>
<comment type="caution">
    <text evidence="1">The sequence shown here is derived from an EMBL/GenBank/DDBJ whole genome shotgun (WGS) entry which is preliminary data.</text>
</comment>
<organism evidence="1 2">
    <name type="scientific">Candidatus Shapirobacteria bacterium RBG_13_44_7</name>
    <dbReference type="NCBI Taxonomy" id="1802149"/>
    <lineage>
        <taxon>Bacteria</taxon>
        <taxon>Candidatus Shapironibacteriota</taxon>
    </lineage>
</organism>
<dbReference type="AlphaFoldDB" id="A0A1F7SKE3"/>
<evidence type="ECO:0008006" key="3">
    <source>
        <dbReference type="Google" id="ProtNLM"/>
    </source>
</evidence>
<gene>
    <name evidence="1" type="ORF">A3K55_01490</name>
</gene>